<reference evidence="2 3" key="1">
    <citation type="journal article" date="2019" name="Emerg. Microbes Infect.">
        <title>Comprehensive subspecies identification of 175 nontuberculous mycobacteria species based on 7547 genomic profiles.</title>
        <authorList>
            <person name="Matsumoto Y."/>
            <person name="Kinjo T."/>
            <person name="Motooka D."/>
            <person name="Nabeya D."/>
            <person name="Jung N."/>
            <person name="Uechi K."/>
            <person name="Horii T."/>
            <person name="Iida T."/>
            <person name="Fujita J."/>
            <person name="Nakamura S."/>
        </authorList>
    </citation>
    <scope>NUCLEOTIDE SEQUENCE [LARGE SCALE GENOMIC DNA]</scope>
    <source>
        <strain evidence="2 3">JCM 15296</strain>
    </source>
</reference>
<evidence type="ECO:0000313" key="2">
    <source>
        <dbReference type="EMBL" id="BBX85926.1"/>
    </source>
</evidence>
<proteinExistence type="predicted"/>
<name>A0ABN5YYB8_9MYCO</name>
<evidence type="ECO:0000313" key="3">
    <source>
        <dbReference type="Proteomes" id="UP000465609"/>
    </source>
</evidence>
<feature type="domain" description="DUF732" evidence="1">
    <location>
        <begin position="20"/>
        <end position="90"/>
    </location>
</feature>
<dbReference type="Proteomes" id="UP000465609">
    <property type="component" value="Chromosome"/>
</dbReference>
<accession>A0ABN5YYB8</accession>
<organism evidence="2 3">
    <name type="scientific">Mycolicibacterium aubagnense</name>
    <dbReference type="NCBI Taxonomy" id="319707"/>
    <lineage>
        <taxon>Bacteria</taxon>
        <taxon>Bacillati</taxon>
        <taxon>Actinomycetota</taxon>
        <taxon>Actinomycetes</taxon>
        <taxon>Mycobacteriales</taxon>
        <taxon>Mycobacteriaceae</taxon>
        <taxon>Mycolicibacterium</taxon>
    </lineage>
</organism>
<dbReference type="InterPro" id="IPR007969">
    <property type="entry name" value="DUF732"/>
</dbReference>
<protein>
    <recommendedName>
        <fullName evidence="1">DUF732 domain-containing protein</fullName>
    </recommendedName>
</protein>
<dbReference type="EMBL" id="AP022577">
    <property type="protein sequence ID" value="BBX85926.1"/>
    <property type="molecule type" value="Genomic_DNA"/>
</dbReference>
<evidence type="ECO:0000259" key="1">
    <source>
        <dbReference type="Pfam" id="PF05305"/>
    </source>
</evidence>
<dbReference type="Pfam" id="PF05305">
    <property type="entry name" value="DUF732"/>
    <property type="match status" value="1"/>
</dbReference>
<gene>
    <name evidence="2" type="ORF">MAUB_37990</name>
</gene>
<keyword evidence="3" id="KW-1185">Reference proteome</keyword>
<sequence length="94" mass="10077">MASVLAAATVVPARADDGTQDEAFLLTLQNYRIHMSRDEAFALGASVCVVMDEGANLESVGVQLMKMHPDWTLDDAGHFAGAAIQRYCPSHMPA</sequence>